<feature type="compositionally biased region" description="Polar residues" evidence="1">
    <location>
        <begin position="186"/>
        <end position="195"/>
    </location>
</feature>
<evidence type="ECO:0000256" key="1">
    <source>
        <dbReference type="SAM" id="MobiDB-lite"/>
    </source>
</evidence>
<gene>
    <name evidence="2" type="ORF">ERS007679_04418</name>
</gene>
<dbReference type="PROSITE" id="PS51257">
    <property type="entry name" value="PROKAR_LIPOPROTEIN"/>
    <property type="match status" value="1"/>
</dbReference>
<protein>
    <submittedName>
        <fullName evidence="2">Uncharacterized protein</fullName>
    </submittedName>
</protein>
<dbReference type="EMBL" id="CSAD01001118">
    <property type="protein sequence ID" value="COW87150.1"/>
    <property type="molecule type" value="Genomic_DNA"/>
</dbReference>
<proteinExistence type="predicted"/>
<dbReference type="Proteomes" id="UP000045842">
    <property type="component" value="Unassembled WGS sequence"/>
</dbReference>
<evidence type="ECO:0000313" key="3">
    <source>
        <dbReference type="Proteomes" id="UP000045842"/>
    </source>
</evidence>
<organism evidence="2 3">
    <name type="scientific">Mycobacterium tuberculosis</name>
    <dbReference type="NCBI Taxonomy" id="1773"/>
    <lineage>
        <taxon>Bacteria</taxon>
        <taxon>Bacillati</taxon>
        <taxon>Actinomycetota</taxon>
        <taxon>Actinomycetes</taxon>
        <taxon>Mycobacteriales</taxon>
        <taxon>Mycobacteriaceae</taxon>
        <taxon>Mycobacterium</taxon>
        <taxon>Mycobacterium tuberculosis complex</taxon>
    </lineage>
</organism>
<reference evidence="2 3" key="1">
    <citation type="submission" date="2015-03" db="EMBL/GenBank/DDBJ databases">
        <authorList>
            <consortium name="Pathogen Informatics"/>
        </authorList>
    </citation>
    <scope>NUCLEOTIDE SEQUENCE [LARGE SCALE GENOMIC DNA]</scope>
    <source>
        <strain evidence="2 3">G09801536</strain>
    </source>
</reference>
<name>A0A655FQ40_MYCTX</name>
<dbReference type="AlphaFoldDB" id="A0A655FQ40"/>
<feature type="region of interest" description="Disordered" evidence="1">
    <location>
        <begin position="164"/>
        <end position="208"/>
    </location>
</feature>
<evidence type="ECO:0000313" key="2">
    <source>
        <dbReference type="EMBL" id="COW87150.1"/>
    </source>
</evidence>
<accession>A0A655FQ40</accession>
<sequence length="208" mass="21962">MFLHRELAVTQGVVENPAGVLPVAVFGAGCRRYSARKGCAQPLRHRDDSRSLAGNLNSIPPYPRNNGAGCVSVVWMASYSGQRATAATGSGLHATATLPAGRGVFGTHRCVGGVRRQPLPAARRKVSWEAQPGHLPDLPQGAAHTGVVGVRRAPRCGIRVRAHRRRTDPAGDPVLRVRGPRGGGMSNLQLESSGQVIRPGRRTSGTPP</sequence>